<organism evidence="2 3">
    <name type="scientific">Luteibacter yeojuensis</name>
    <dbReference type="NCBI Taxonomy" id="345309"/>
    <lineage>
        <taxon>Bacteria</taxon>
        <taxon>Pseudomonadati</taxon>
        <taxon>Pseudomonadota</taxon>
        <taxon>Gammaproteobacteria</taxon>
        <taxon>Lysobacterales</taxon>
        <taxon>Rhodanobacteraceae</taxon>
        <taxon>Luteibacter</taxon>
    </lineage>
</organism>
<dbReference type="AlphaFoldDB" id="A0A0F3L0N9"/>
<keyword evidence="3" id="KW-1185">Reference proteome</keyword>
<dbReference type="PATRIC" id="fig|345309.4.peg.2248"/>
<keyword evidence="1" id="KW-0472">Membrane</keyword>
<dbReference type="Proteomes" id="UP000033651">
    <property type="component" value="Unassembled WGS sequence"/>
</dbReference>
<dbReference type="EMBL" id="JZRB01000003">
    <property type="protein sequence ID" value="KJV36971.1"/>
    <property type="molecule type" value="Genomic_DNA"/>
</dbReference>
<evidence type="ECO:0000256" key="1">
    <source>
        <dbReference type="SAM" id="Phobius"/>
    </source>
</evidence>
<sequence length="78" mass="8760">MTLMVWGALSFLGFAWLASIVYNVAPEAVSIGNSLPLEKWGWKGFLVFGLLAFFSIPMWIGWTFASRCQAVLAERLFK</sequence>
<evidence type="ECO:0000313" key="2">
    <source>
        <dbReference type="EMBL" id="KJV36971.1"/>
    </source>
</evidence>
<reference evidence="2 3" key="1">
    <citation type="submission" date="2015-03" db="EMBL/GenBank/DDBJ databases">
        <title>Draft genome sequence of Luteibacter yeojuensis strain SU11.</title>
        <authorList>
            <person name="Sulaiman J."/>
            <person name="Priya K."/>
            <person name="Chan K.-G."/>
        </authorList>
    </citation>
    <scope>NUCLEOTIDE SEQUENCE [LARGE SCALE GENOMIC DNA]</scope>
    <source>
        <strain evidence="2 3">SU11</strain>
    </source>
</reference>
<proteinExistence type="predicted"/>
<comment type="caution">
    <text evidence="2">The sequence shown here is derived from an EMBL/GenBank/DDBJ whole genome shotgun (WGS) entry which is preliminary data.</text>
</comment>
<accession>A0A0F3L0N9</accession>
<keyword evidence="1" id="KW-0812">Transmembrane</keyword>
<evidence type="ECO:0000313" key="3">
    <source>
        <dbReference type="Proteomes" id="UP000033651"/>
    </source>
</evidence>
<keyword evidence="1" id="KW-1133">Transmembrane helix</keyword>
<feature type="transmembrane region" description="Helical" evidence="1">
    <location>
        <begin position="42"/>
        <end position="65"/>
    </location>
</feature>
<name>A0A0F3L0N9_9GAMM</name>
<gene>
    <name evidence="2" type="ORF">VI08_01900</name>
</gene>
<protein>
    <submittedName>
        <fullName evidence="2">Uncharacterized protein</fullName>
    </submittedName>
</protein>